<comment type="caution">
    <text evidence="2">The sequence shown here is derived from an EMBL/GenBank/DDBJ whole genome shotgun (WGS) entry which is preliminary data.</text>
</comment>
<protein>
    <submittedName>
        <fullName evidence="2">Uncharacterized protein</fullName>
    </submittedName>
</protein>
<sequence>MPNQTHNSSQSRLTDMPNQAQDYAKSGKKISQIRLTCRTNVPNRAYKAKSGDHYQTHWKENPVILSTPVLDKGIGHTYNE</sequence>
<keyword evidence="3" id="KW-1185">Reference proteome</keyword>
<feature type="compositionally biased region" description="Polar residues" evidence="1">
    <location>
        <begin position="1"/>
        <end position="21"/>
    </location>
</feature>
<gene>
    <name evidence="2" type="ORF">PEVE_00021575</name>
</gene>
<dbReference type="EMBL" id="CALNXI010000289">
    <property type="protein sequence ID" value="CAH3024088.1"/>
    <property type="molecule type" value="Genomic_DNA"/>
</dbReference>
<reference evidence="2 3" key="1">
    <citation type="submission" date="2022-05" db="EMBL/GenBank/DDBJ databases">
        <authorList>
            <consortium name="Genoscope - CEA"/>
            <person name="William W."/>
        </authorList>
    </citation>
    <scope>NUCLEOTIDE SEQUENCE [LARGE SCALE GENOMIC DNA]</scope>
</reference>
<proteinExistence type="predicted"/>
<evidence type="ECO:0000313" key="2">
    <source>
        <dbReference type="EMBL" id="CAH3024088.1"/>
    </source>
</evidence>
<organism evidence="2 3">
    <name type="scientific">Porites evermanni</name>
    <dbReference type="NCBI Taxonomy" id="104178"/>
    <lineage>
        <taxon>Eukaryota</taxon>
        <taxon>Metazoa</taxon>
        <taxon>Cnidaria</taxon>
        <taxon>Anthozoa</taxon>
        <taxon>Hexacorallia</taxon>
        <taxon>Scleractinia</taxon>
        <taxon>Fungiina</taxon>
        <taxon>Poritidae</taxon>
        <taxon>Porites</taxon>
    </lineage>
</organism>
<evidence type="ECO:0000256" key="1">
    <source>
        <dbReference type="SAM" id="MobiDB-lite"/>
    </source>
</evidence>
<accession>A0ABN8M7X9</accession>
<dbReference type="Proteomes" id="UP001159427">
    <property type="component" value="Unassembled WGS sequence"/>
</dbReference>
<evidence type="ECO:0000313" key="3">
    <source>
        <dbReference type="Proteomes" id="UP001159427"/>
    </source>
</evidence>
<feature type="region of interest" description="Disordered" evidence="1">
    <location>
        <begin position="1"/>
        <end position="28"/>
    </location>
</feature>
<name>A0ABN8M7X9_9CNID</name>